<organism evidence="1 2">
    <name type="scientific">Dreissena polymorpha</name>
    <name type="common">Zebra mussel</name>
    <name type="synonym">Mytilus polymorpha</name>
    <dbReference type="NCBI Taxonomy" id="45954"/>
    <lineage>
        <taxon>Eukaryota</taxon>
        <taxon>Metazoa</taxon>
        <taxon>Spiralia</taxon>
        <taxon>Lophotrochozoa</taxon>
        <taxon>Mollusca</taxon>
        <taxon>Bivalvia</taxon>
        <taxon>Autobranchia</taxon>
        <taxon>Heteroconchia</taxon>
        <taxon>Euheterodonta</taxon>
        <taxon>Imparidentia</taxon>
        <taxon>Neoheterodontei</taxon>
        <taxon>Myida</taxon>
        <taxon>Dreissenoidea</taxon>
        <taxon>Dreissenidae</taxon>
        <taxon>Dreissena</taxon>
    </lineage>
</organism>
<reference evidence="1" key="2">
    <citation type="submission" date="2020-11" db="EMBL/GenBank/DDBJ databases">
        <authorList>
            <person name="McCartney M.A."/>
            <person name="Auch B."/>
            <person name="Kono T."/>
            <person name="Mallez S."/>
            <person name="Becker A."/>
            <person name="Gohl D.M."/>
            <person name="Silverstein K.A.T."/>
            <person name="Koren S."/>
            <person name="Bechman K.B."/>
            <person name="Herman A."/>
            <person name="Abrahante J.E."/>
            <person name="Garbe J."/>
        </authorList>
    </citation>
    <scope>NUCLEOTIDE SEQUENCE</scope>
    <source>
        <strain evidence="1">Duluth1</strain>
        <tissue evidence="1">Whole animal</tissue>
    </source>
</reference>
<name>A0A9D4HFM5_DREPO</name>
<evidence type="ECO:0000313" key="1">
    <source>
        <dbReference type="EMBL" id="KAH3715879.1"/>
    </source>
</evidence>
<proteinExistence type="predicted"/>
<keyword evidence="2" id="KW-1185">Reference proteome</keyword>
<dbReference type="Proteomes" id="UP000828390">
    <property type="component" value="Unassembled WGS sequence"/>
</dbReference>
<dbReference type="EMBL" id="JAIWYP010000013">
    <property type="protein sequence ID" value="KAH3715879.1"/>
    <property type="molecule type" value="Genomic_DNA"/>
</dbReference>
<dbReference type="AlphaFoldDB" id="A0A9D4HFM5"/>
<comment type="caution">
    <text evidence="1">The sequence shown here is derived from an EMBL/GenBank/DDBJ whole genome shotgun (WGS) entry which is preliminary data.</text>
</comment>
<accession>A0A9D4HFM5</accession>
<gene>
    <name evidence="1" type="ORF">DPMN_058593</name>
</gene>
<reference evidence="1" key="1">
    <citation type="journal article" date="2019" name="bioRxiv">
        <title>The Genome of the Zebra Mussel, Dreissena polymorpha: A Resource for Invasive Species Research.</title>
        <authorList>
            <person name="McCartney M.A."/>
            <person name="Auch B."/>
            <person name="Kono T."/>
            <person name="Mallez S."/>
            <person name="Zhang Y."/>
            <person name="Obille A."/>
            <person name="Becker A."/>
            <person name="Abrahante J.E."/>
            <person name="Garbe J."/>
            <person name="Badalamenti J.P."/>
            <person name="Herman A."/>
            <person name="Mangelson H."/>
            <person name="Liachko I."/>
            <person name="Sullivan S."/>
            <person name="Sone E.D."/>
            <person name="Koren S."/>
            <person name="Silverstein K.A.T."/>
            <person name="Beckman K.B."/>
            <person name="Gohl D.M."/>
        </authorList>
    </citation>
    <scope>NUCLEOTIDE SEQUENCE</scope>
    <source>
        <strain evidence="1">Duluth1</strain>
        <tissue evidence="1">Whole animal</tissue>
    </source>
</reference>
<sequence length="147" mass="17081">MISHTPRQDLCPIWKEKNEISKNNWGAIQWKGVKGINEASVKRNFRQATTNWQGMMRMLHQEGQYPEQSSVKLLPIMIKLETATEKKKHELAQTKPIIMHQDFTELAFPTSPQYKDSSEVHIKRDASDLNKMQTKITTCSPYTADHR</sequence>
<evidence type="ECO:0000313" key="2">
    <source>
        <dbReference type="Proteomes" id="UP000828390"/>
    </source>
</evidence>
<protein>
    <submittedName>
        <fullName evidence="1">Uncharacterized protein</fullName>
    </submittedName>
</protein>